<feature type="region of interest" description="Disordered" evidence="1">
    <location>
        <begin position="1"/>
        <end position="51"/>
    </location>
</feature>
<dbReference type="GeneID" id="20203809"/>
<evidence type="ECO:0000313" key="4">
    <source>
        <dbReference type="Proteomes" id="UP000015101"/>
    </source>
</evidence>
<dbReference type="KEGG" id="hro:HELRODRAFT_171826"/>
<name>T1F4R0_HELRO</name>
<feature type="compositionally biased region" description="Polar residues" evidence="1">
    <location>
        <begin position="12"/>
        <end position="23"/>
    </location>
</feature>
<accession>T1F4R0</accession>
<dbReference type="AlphaFoldDB" id="T1F4R0"/>
<evidence type="ECO:0000313" key="3">
    <source>
        <dbReference type="EnsemblMetazoa" id="HelroP171826"/>
    </source>
</evidence>
<dbReference type="EMBL" id="KB096365">
    <property type="protein sequence ID" value="ESO05424.1"/>
    <property type="molecule type" value="Genomic_DNA"/>
</dbReference>
<dbReference type="EnsemblMetazoa" id="HelroT171826">
    <property type="protein sequence ID" value="HelroP171826"/>
    <property type="gene ID" value="HelroG171826"/>
</dbReference>
<reference evidence="4" key="1">
    <citation type="submission" date="2012-12" db="EMBL/GenBank/DDBJ databases">
        <authorList>
            <person name="Hellsten U."/>
            <person name="Grimwood J."/>
            <person name="Chapman J.A."/>
            <person name="Shapiro H."/>
            <person name="Aerts A."/>
            <person name="Otillar R.P."/>
            <person name="Terry A.Y."/>
            <person name="Boore J.L."/>
            <person name="Simakov O."/>
            <person name="Marletaz F."/>
            <person name="Cho S.-J."/>
            <person name="Edsinger-Gonzales E."/>
            <person name="Havlak P."/>
            <person name="Kuo D.-H."/>
            <person name="Larsson T."/>
            <person name="Lv J."/>
            <person name="Arendt D."/>
            <person name="Savage R."/>
            <person name="Osoegawa K."/>
            <person name="de Jong P."/>
            <person name="Lindberg D.R."/>
            <person name="Seaver E.C."/>
            <person name="Weisblat D.A."/>
            <person name="Putnam N.H."/>
            <person name="Grigoriev I.V."/>
            <person name="Rokhsar D.S."/>
        </authorList>
    </citation>
    <scope>NUCLEOTIDE SEQUENCE</scope>
</reference>
<reference evidence="3" key="3">
    <citation type="submission" date="2015-06" db="UniProtKB">
        <authorList>
            <consortium name="EnsemblMetazoa"/>
        </authorList>
    </citation>
    <scope>IDENTIFICATION</scope>
</reference>
<dbReference type="Proteomes" id="UP000015101">
    <property type="component" value="Unassembled WGS sequence"/>
</dbReference>
<evidence type="ECO:0000256" key="1">
    <source>
        <dbReference type="SAM" id="MobiDB-lite"/>
    </source>
</evidence>
<dbReference type="CTD" id="20203809"/>
<feature type="region of interest" description="Disordered" evidence="1">
    <location>
        <begin position="87"/>
        <end position="106"/>
    </location>
</feature>
<organism evidence="3 4">
    <name type="scientific">Helobdella robusta</name>
    <name type="common">Californian leech</name>
    <dbReference type="NCBI Taxonomy" id="6412"/>
    <lineage>
        <taxon>Eukaryota</taxon>
        <taxon>Metazoa</taxon>
        <taxon>Spiralia</taxon>
        <taxon>Lophotrochozoa</taxon>
        <taxon>Annelida</taxon>
        <taxon>Clitellata</taxon>
        <taxon>Hirudinea</taxon>
        <taxon>Rhynchobdellida</taxon>
        <taxon>Glossiphoniidae</taxon>
        <taxon>Helobdella</taxon>
    </lineage>
</organism>
<dbReference type="HOGENOM" id="CLU_1908958_0_0_1"/>
<gene>
    <name evidence="3" type="primary">20203809</name>
    <name evidence="2" type="ORF">HELRODRAFT_171826</name>
</gene>
<dbReference type="RefSeq" id="XP_009016739.1">
    <property type="nucleotide sequence ID" value="XM_009018491.1"/>
</dbReference>
<dbReference type="EMBL" id="AMQM01003936">
    <property type="status" value="NOT_ANNOTATED_CDS"/>
    <property type="molecule type" value="Genomic_DNA"/>
</dbReference>
<reference evidence="2 4" key="2">
    <citation type="journal article" date="2013" name="Nature">
        <title>Insights into bilaterian evolution from three spiralian genomes.</title>
        <authorList>
            <person name="Simakov O."/>
            <person name="Marletaz F."/>
            <person name="Cho S.J."/>
            <person name="Edsinger-Gonzales E."/>
            <person name="Havlak P."/>
            <person name="Hellsten U."/>
            <person name="Kuo D.H."/>
            <person name="Larsson T."/>
            <person name="Lv J."/>
            <person name="Arendt D."/>
            <person name="Savage R."/>
            <person name="Osoegawa K."/>
            <person name="de Jong P."/>
            <person name="Grimwood J."/>
            <person name="Chapman J.A."/>
            <person name="Shapiro H."/>
            <person name="Aerts A."/>
            <person name="Otillar R.P."/>
            <person name="Terry A.Y."/>
            <person name="Boore J.L."/>
            <person name="Grigoriev I.V."/>
            <person name="Lindberg D.R."/>
            <person name="Seaver E.C."/>
            <person name="Weisblat D.A."/>
            <person name="Putnam N.H."/>
            <person name="Rokhsar D.S."/>
        </authorList>
    </citation>
    <scope>NUCLEOTIDE SEQUENCE</scope>
</reference>
<dbReference type="InParanoid" id="T1F4R0"/>
<protein>
    <submittedName>
        <fullName evidence="2 3">Uncharacterized protein</fullName>
    </submittedName>
</protein>
<proteinExistence type="predicted"/>
<keyword evidence="4" id="KW-1185">Reference proteome</keyword>
<evidence type="ECO:0000313" key="2">
    <source>
        <dbReference type="EMBL" id="ESO05424.1"/>
    </source>
</evidence>
<sequence length="133" mass="14767">MKSSKEPHLPLTNLTSPSLNSPAPYQPHLPLTNLTCPSPTSPAPHQPHLPLTNLTCPSRQPSAQQLFLHSPTNYPNVQTARERLPRRFSVDAGPSSSLFPPGMGRGHIPETCHEDCQEQVLNRKFENDCSREE</sequence>